<dbReference type="NCBIfam" id="TIGR01552">
    <property type="entry name" value="phd_fam"/>
    <property type="match status" value="1"/>
</dbReference>
<dbReference type="EMBL" id="DXBM01000045">
    <property type="protein sequence ID" value="HIZ46413.1"/>
    <property type="molecule type" value="Genomic_DNA"/>
</dbReference>
<comment type="caution">
    <text evidence="2">The sequence shown here is derived from an EMBL/GenBank/DDBJ whole genome shotgun (WGS) entry which is preliminary data.</text>
</comment>
<evidence type="ECO:0000256" key="1">
    <source>
        <dbReference type="ARBA" id="ARBA00009981"/>
    </source>
</evidence>
<accession>A0A9D2EZ30</accession>
<sequence length="114" mass="12322">MVNIFDILAIDRFGCGEGAMGSVTIDVERAERYGLADAKAHLSDLVATVERTGEACIIMRYGRPTACITPVPEERAAPTQRAKGLLAPYANDDKRAREKGAFERAMAVKHGKTA</sequence>
<gene>
    <name evidence="2" type="ORF">IAA19_05270</name>
</gene>
<dbReference type="InterPro" id="IPR036165">
    <property type="entry name" value="YefM-like_sf"/>
</dbReference>
<dbReference type="AlphaFoldDB" id="A0A9D2EZ30"/>
<dbReference type="Proteomes" id="UP000824062">
    <property type="component" value="Unassembled WGS sequence"/>
</dbReference>
<evidence type="ECO:0000313" key="2">
    <source>
        <dbReference type="EMBL" id="HIZ46413.1"/>
    </source>
</evidence>
<proteinExistence type="inferred from homology"/>
<reference evidence="2" key="1">
    <citation type="journal article" date="2021" name="PeerJ">
        <title>Extensive microbial diversity within the chicken gut microbiome revealed by metagenomics and culture.</title>
        <authorList>
            <person name="Gilroy R."/>
            <person name="Ravi A."/>
            <person name="Getino M."/>
            <person name="Pursley I."/>
            <person name="Horton D.L."/>
            <person name="Alikhan N.F."/>
            <person name="Baker D."/>
            <person name="Gharbi K."/>
            <person name="Hall N."/>
            <person name="Watson M."/>
            <person name="Adriaenssens E.M."/>
            <person name="Foster-Nyarko E."/>
            <person name="Jarju S."/>
            <person name="Secka A."/>
            <person name="Antonio M."/>
            <person name="Oren A."/>
            <person name="Chaudhuri R.R."/>
            <person name="La Ragione R."/>
            <person name="Hildebrand F."/>
            <person name="Pallen M.J."/>
        </authorList>
    </citation>
    <scope>NUCLEOTIDE SEQUENCE</scope>
    <source>
        <strain evidence="2">ChiHjej12B11-14209</strain>
    </source>
</reference>
<evidence type="ECO:0000313" key="3">
    <source>
        <dbReference type="Proteomes" id="UP000824062"/>
    </source>
</evidence>
<dbReference type="Gene3D" id="3.40.1620.10">
    <property type="entry name" value="YefM-like domain"/>
    <property type="match status" value="1"/>
</dbReference>
<dbReference type="SUPFAM" id="SSF143120">
    <property type="entry name" value="YefM-like"/>
    <property type="match status" value="1"/>
</dbReference>
<organism evidence="2 3">
    <name type="scientific">Candidatus Olsenella pullistercoris</name>
    <dbReference type="NCBI Taxonomy" id="2838712"/>
    <lineage>
        <taxon>Bacteria</taxon>
        <taxon>Bacillati</taxon>
        <taxon>Actinomycetota</taxon>
        <taxon>Coriobacteriia</taxon>
        <taxon>Coriobacteriales</taxon>
        <taxon>Atopobiaceae</taxon>
        <taxon>Olsenella</taxon>
    </lineage>
</organism>
<reference evidence="2" key="2">
    <citation type="submission" date="2021-04" db="EMBL/GenBank/DDBJ databases">
        <authorList>
            <person name="Gilroy R."/>
        </authorList>
    </citation>
    <scope>NUCLEOTIDE SEQUENCE</scope>
    <source>
        <strain evidence="2">ChiHjej12B11-14209</strain>
    </source>
</reference>
<name>A0A9D2EZ30_9ACTN</name>
<protein>
    <submittedName>
        <fullName evidence="2">Type II toxin-antitoxin system Phd/YefM family antitoxin</fullName>
    </submittedName>
</protein>
<comment type="similarity">
    <text evidence="1">Belongs to the phD/YefM antitoxin family.</text>
</comment>